<dbReference type="AlphaFoldDB" id="A0A2P2IWC8"/>
<organism evidence="1">
    <name type="scientific">Rhizophora mucronata</name>
    <name type="common">Asiatic mangrove</name>
    <dbReference type="NCBI Taxonomy" id="61149"/>
    <lineage>
        <taxon>Eukaryota</taxon>
        <taxon>Viridiplantae</taxon>
        <taxon>Streptophyta</taxon>
        <taxon>Embryophyta</taxon>
        <taxon>Tracheophyta</taxon>
        <taxon>Spermatophyta</taxon>
        <taxon>Magnoliopsida</taxon>
        <taxon>eudicotyledons</taxon>
        <taxon>Gunneridae</taxon>
        <taxon>Pentapetalae</taxon>
        <taxon>rosids</taxon>
        <taxon>fabids</taxon>
        <taxon>Malpighiales</taxon>
        <taxon>Rhizophoraceae</taxon>
        <taxon>Rhizophora</taxon>
    </lineage>
</organism>
<reference evidence="1" key="1">
    <citation type="submission" date="2018-02" db="EMBL/GenBank/DDBJ databases">
        <title>Rhizophora mucronata_Transcriptome.</title>
        <authorList>
            <person name="Meera S.P."/>
            <person name="Sreeshan A."/>
            <person name="Augustine A."/>
        </authorList>
    </citation>
    <scope>NUCLEOTIDE SEQUENCE</scope>
    <source>
        <tissue evidence="1">Leaf</tissue>
    </source>
</reference>
<sequence length="50" mass="5892">MKISDQQAHNSWNAFKKASRTKVTKIKMSSKYKKMGAEQRKMQLFSVTFH</sequence>
<dbReference type="EMBL" id="GGEC01005036">
    <property type="protein sequence ID" value="MBW85519.1"/>
    <property type="molecule type" value="Transcribed_RNA"/>
</dbReference>
<accession>A0A2P2IWC8</accession>
<evidence type="ECO:0000313" key="1">
    <source>
        <dbReference type="EMBL" id="MBW85519.1"/>
    </source>
</evidence>
<protein>
    <submittedName>
        <fullName evidence="1">Uncharacterized protein</fullName>
    </submittedName>
</protein>
<name>A0A2P2IWC8_RHIMU</name>
<proteinExistence type="predicted"/>